<keyword evidence="2" id="KW-0175">Coiled coil</keyword>
<sequence length="237" mass="25978">MTKQTITGRVAQLARADIHALLDQAEDPHKMVDQLVRDYRENIKEAEDAVAGTIGNLRMTEQDHAEDIAAAAEWGGKAAVASRKADELRRAGSAAAADRFDALARIALGRQLQSEKEARAAEPVIAAQSELVGDLRDGLARMKERFAQLQAKREELVTRSRTAPAQHTMLDTVRSVDVLDPTSDLTRFEEKVRREEARAQGSKELAPSALDGRFESLESLADADEVEARLARLKAVS</sequence>
<evidence type="ECO:0000313" key="4">
    <source>
        <dbReference type="Proteomes" id="UP000199341"/>
    </source>
</evidence>
<dbReference type="STRING" id="310781.SAMN05216259_103440"/>
<gene>
    <name evidence="3" type="ORF">SAMN05216259_103440</name>
</gene>
<comment type="similarity">
    <text evidence="1">Belongs to the PspA/Vipp/IM30 family.</text>
</comment>
<dbReference type="AlphaFoldDB" id="A0A1H0A7F2"/>
<reference evidence="3 4" key="1">
    <citation type="submission" date="2016-10" db="EMBL/GenBank/DDBJ databases">
        <authorList>
            <person name="de Groot N.N."/>
        </authorList>
    </citation>
    <scope>NUCLEOTIDE SEQUENCE [LARGE SCALE GENOMIC DNA]</scope>
    <source>
        <strain evidence="3 4">CGMCC 4.2022</strain>
    </source>
</reference>
<evidence type="ECO:0000256" key="2">
    <source>
        <dbReference type="SAM" id="Coils"/>
    </source>
</evidence>
<evidence type="ECO:0000313" key="3">
    <source>
        <dbReference type="EMBL" id="SDN29405.1"/>
    </source>
</evidence>
<dbReference type="Pfam" id="PF04012">
    <property type="entry name" value="PspA_IM30"/>
    <property type="match status" value="1"/>
</dbReference>
<dbReference type="EMBL" id="FNIE01000003">
    <property type="protein sequence ID" value="SDN29405.1"/>
    <property type="molecule type" value="Genomic_DNA"/>
</dbReference>
<dbReference type="Proteomes" id="UP000199341">
    <property type="component" value="Unassembled WGS sequence"/>
</dbReference>
<protein>
    <submittedName>
        <fullName evidence="3">Phage shock protein A (PspA) family protein</fullName>
    </submittedName>
</protein>
<dbReference type="RefSeq" id="WP_093783665.1">
    <property type="nucleotide sequence ID" value="NZ_FNIE01000003.1"/>
</dbReference>
<dbReference type="PANTHER" id="PTHR31088">
    <property type="entry name" value="MEMBRANE-ASSOCIATED PROTEIN VIPP1, CHLOROPLASTIC"/>
    <property type="match status" value="1"/>
</dbReference>
<proteinExistence type="inferred from homology"/>
<accession>A0A1H0A7F2</accession>
<dbReference type="InterPro" id="IPR007157">
    <property type="entry name" value="PspA_VIPP1"/>
</dbReference>
<feature type="coiled-coil region" evidence="2">
    <location>
        <begin position="132"/>
        <end position="159"/>
    </location>
</feature>
<organism evidence="3 4">
    <name type="scientific">Actinacidiphila guanduensis</name>
    <dbReference type="NCBI Taxonomy" id="310781"/>
    <lineage>
        <taxon>Bacteria</taxon>
        <taxon>Bacillati</taxon>
        <taxon>Actinomycetota</taxon>
        <taxon>Actinomycetes</taxon>
        <taxon>Kitasatosporales</taxon>
        <taxon>Streptomycetaceae</taxon>
        <taxon>Actinacidiphila</taxon>
    </lineage>
</organism>
<dbReference type="PANTHER" id="PTHR31088:SF6">
    <property type="entry name" value="PHAGE SHOCK PROTEIN A"/>
    <property type="match status" value="1"/>
</dbReference>
<name>A0A1H0A7F2_9ACTN</name>
<evidence type="ECO:0000256" key="1">
    <source>
        <dbReference type="ARBA" id="ARBA00043985"/>
    </source>
</evidence>
<keyword evidence="4" id="KW-1185">Reference proteome</keyword>
<dbReference type="OrthoDB" id="9779630at2"/>